<comment type="caution">
    <text evidence="1">The sequence shown here is derived from an EMBL/GenBank/DDBJ whole genome shotgun (WGS) entry which is preliminary data.</text>
</comment>
<proteinExistence type="predicted"/>
<protein>
    <submittedName>
        <fullName evidence="1">Uncharacterized protein</fullName>
    </submittedName>
</protein>
<dbReference type="AlphaFoldDB" id="A0A6B1DXH6"/>
<name>A0A6B1DXH6_9CHLR</name>
<gene>
    <name evidence="1" type="ORF">F4Y08_13930</name>
</gene>
<organism evidence="1">
    <name type="scientific">Caldilineaceae bacterium SB0662_bin_9</name>
    <dbReference type="NCBI Taxonomy" id="2605258"/>
    <lineage>
        <taxon>Bacteria</taxon>
        <taxon>Bacillati</taxon>
        <taxon>Chloroflexota</taxon>
        <taxon>Caldilineae</taxon>
        <taxon>Caldilineales</taxon>
        <taxon>Caldilineaceae</taxon>
    </lineage>
</organism>
<evidence type="ECO:0000313" key="1">
    <source>
        <dbReference type="EMBL" id="MYD91413.1"/>
    </source>
</evidence>
<reference evidence="1" key="1">
    <citation type="submission" date="2019-09" db="EMBL/GenBank/DDBJ databases">
        <title>Characterisation of the sponge microbiome using genome-centric metagenomics.</title>
        <authorList>
            <person name="Engelberts J.P."/>
            <person name="Robbins S.J."/>
            <person name="De Goeij J.M."/>
            <person name="Aranda M."/>
            <person name="Bell S.C."/>
            <person name="Webster N.S."/>
        </authorList>
    </citation>
    <scope>NUCLEOTIDE SEQUENCE</scope>
    <source>
        <strain evidence="1">SB0662_bin_9</strain>
    </source>
</reference>
<dbReference type="EMBL" id="VXPY01000095">
    <property type="protein sequence ID" value="MYD91413.1"/>
    <property type="molecule type" value="Genomic_DNA"/>
</dbReference>
<sequence>MKGRRDKLTWTHDKREVVTLSNTSKRNFILELPTGRCRLDAGRRMQTMASLLEQPAIRKLVDQGDLTVDR</sequence>
<accession>A0A6B1DXH6</accession>